<name>A0A485KMS5_9STRA</name>
<dbReference type="InterPro" id="IPR010989">
    <property type="entry name" value="SNARE"/>
</dbReference>
<reference evidence="12 13" key="1">
    <citation type="submission" date="2019-03" db="EMBL/GenBank/DDBJ databases">
        <authorList>
            <person name="Gaulin E."/>
            <person name="Dumas B."/>
        </authorList>
    </citation>
    <scope>NUCLEOTIDE SEQUENCE [LARGE SCALE GENOMIC DNA]</scope>
    <source>
        <strain evidence="12">CBS 568.67</strain>
    </source>
</reference>
<dbReference type="Proteomes" id="UP000332933">
    <property type="component" value="Unassembled WGS sequence"/>
</dbReference>
<feature type="transmembrane region" description="Helical" evidence="9">
    <location>
        <begin position="250"/>
        <end position="272"/>
    </location>
</feature>
<keyword evidence="6 9" id="KW-1133">Transmembrane helix</keyword>
<evidence type="ECO:0000256" key="1">
    <source>
        <dbReference type="ARBA" id="ARBA00004409"/>
    </source>
</evidence>
<evidence type="ECO:0000256" key="5">
    <source>
        <dbReference type="ARBA" id="ARBA00022927"/>
    </source>
</evidence>
<dbReference type="GO" id="GO:0015031">
    <property type="term" value="P:protein transport"/>
    <property type="evidence" value="ECO:0007669"/>
    <property type="project" value="UniProtKB-KW"/>
</dbReference>
<dbReference type="AlphaFoldDB" id="A0A485KMS5"/>
<dbReference type="PANTHER" id="PTHR12791">
    <property type="entry name" value="GOLGI SNARE BET1-RELATED"/>
    <property type="match status" value="1"/>
</dbReference>
<dbReference type="EMBL" id="VJMH01005132">
    <property type="protein sequence ID" value="KAF0700229.1"/>
    <property type="molecule type" value="Genomic_DNA"/>
</dbReference>
<evidence type="ECO:0000256" key="3">
    <source>
        <dbReference type="ARBA" id="ARBA00022448"/>
    </source>
</evidence>
<dbReference type="InterPro" id="IPR015260">
    <property type="entry name" value="Syntaxin-6/10/61_N"/>
</dbReference>
<evidence type="ECO:0000313" key="13">
    <source>
        <dbReference type="Proteomes" id="UP000332933"/>
    </source>
</evidence>
<comment type="subcellular location">
    <subcellularLocation>
        <location evidence="1">Golgi apparatus membrane</location>
        <topology evidence="1">Single-pass type IV membrane protein</topology>
    </subcellularLocation>
</comment>
<dbReference type="CDD" id="cd15841">
    <property type="entry name" value="SNARE_Qc"/>
    <property type="match status" value="1"/>
</dbReference>
<proteinExistence type="inferred from homology"/>
<dbReference type="SUPFAM" id="SSF47661">
    <property type="entry name" value="t-snare proteins"/>
    <property type="match status" value="1"/>
</dbReference>
<evidence type="ECO:0000259" key="10">
    <source>
        <dbReference type="PROSITE" id="PS50192"/>
    </source>
</evidence>
<dbReference type="SMART" id="SM00397">
    <property type="entry name" value="t_SNARE"/>
    <property type="match status" value="1"/>
</dbReference>
<dbReference type="GO" id="GO:0048193">
    <property type="term" value="P:Golgi vesicle transport"/>
    <property type="evidence" value="ECO:0007669"/>
    <property type="project" value="InterPro"/>
</dbReference>
<keyword evidence="7" id="KW-0333">Golgi apparatus</keyword>
<reference evidence="11" key="2">
    <citation type="submission" date="2019-06" db="EMBL/GenBank/DDBJ databases">
        <title>Genomics analysis of Aphanomyces spp. identifies a new class of oomycete effector associated with host adaptation.</title>
        <authorList>
            <person name="Gaulin E."/>
        </authorList>
    </citation>
    <scope>NUCLEOTIDE SEQUENCE</scope>
    <source>
        <strain evidence="11">CBS 578.67</strain>
    </source>
</reference>
<evidence type="ECO:0000256" key="2">
    <source>
        <dbReference type="ARBA" id="ARBA00009063"/>
    </source>
</evidence>
<dbReference type="InterPro" id="IPR000727">
    <property type="entry name" value="T_SNARE_dom"/>
</dbReference>
<comment type="similarity">
    <text evidence="2">Belongs to the syntaxin family.</text>
</comment>
<protein>
    <submittedName>
        <fullName evidence="12">Aste57867_9238 protein</fullName>
    </submittedName>
</protein>
<dbReference type="OrthoDB" id="546861at2759"/>
<dbReference type="GO" id="GO:0000139">
    <property type="term" value="C:Golgi membrane"/>
    <property type="evidence" value="ECO:0007669"/>
    <property type="project" value="UniProtKB-SubCell"/>
</dbReference>
<accession>A0A485KMS5</accession>
<evidence type="ECO:0000256" key="9">
    <source>
        <dbReference type="SAM" id="Phobius"/>
    </source>
</evidence>
<evidence type="ECO:0000256" key="7">
    <source>
        <dbReference type="ARBA" id="ARBA00023034"/>
    </source>
</evidence>
<evidence type="ECO:0000256" key="8">
    <source>
        <dbReference type="ARBA" id="ARBA00023136"/>
    </source>
</evidence>
<keyword evidence="5" id="KW-0653">Protein transport</keyword>
<gene>
    <name evidence="12" type="primary">Aste57867_9238</name>
    <name evidence="11" type="ORF">As57867_009202</name>
    <name evidence="12" type="ORF">ASTE57867_9238</name>
</gene>
<dbReference type="PROSITE" id="PS50192">
    <property type="entry name" value="T_SNARE"/>
    <property type="match status" value="1"/>
</dbReference>
<sequence>MQTSLVGKHATGPSASGDPYYVFKEYVDVSWLLSLSSRTTTRELESKVSAINHTYKRWKQILDGGSTSPTKEFPKMTDDLKKDVVSAERSLGFLEQSIRAIETDRAKYAHIDRVELSARKSFVSTTRHELMSISAEVSSDVVKSRVQKEERKLVRASSSQQVPPSPSIDRKGILVDEKARQQQIVQEQDANLDQLGESVGRLGHVAVAINTEIKSQNKMLEDVEMDMDDTQERMNFVMLRMSRMLKTKDTCQLSGILVLSAVLVVLVFMVIYT</sequence>
<organism evidence="12 13">
    <name type="scientific">Aphanomyces stellatus</name>
    <dbReference type="NCBI Taxonomy" id="120398"/>
    <lineage>
        <taxon>Eukaryota</taxon>
        <taxon>Sar</taxon>
        <taxon>Stramenopiles</taxon>
        <taxon>Oomycota</taxon>
        <taxon>Saprolegniomycetes</taxon>
        <taxon>Saprolegniales</taxon>
        <taxon>Verrucalvaceae</taxon>
        <taxon>Aphanomyces</taxon>
    </lineage>
</organism>
<keyword evidence="4 9" id="KW-0812">Transmembrane</keyword>
<evidence type="ECO:0000256" key="4">
    <source>
        <dbReference type="ARBA" id="ARBA00022692"/>
    </source>
</evidence>
<dbReference type="EMBL" id="CAADRA010005153">
    <property type="protein sequence ID" value="VFT86121.1"/>
    <property type="molecule type" value="Genomic_DNA"/>
</dbReference>
<evidence type="ECO:0000313" key="12">
    <source>
        <dbReference type="EMBL" id="VFT86121.1"/>
    </source>
</evidence>
<evidence type="ECO:0000313" key="11">
    <source>
        <dbReference type="EMBL" id="KAF0700229.1"/>
    </source>
</evidence>
<dbReference type="Pfam" id="PF09177">
    <property type="entry name" value="STX6_10_61_N"/>
    <property type="match status" value="1"/>
</dbReference>
<feature type="domain" description="T-SNARE coiled-coil homology" evidence="10">
    <location>
        <begin position="182"/>
        <end position="244"/>
    </location>
</feature>
<keyword evidence="3" id="KW-0813">Transport</keyword>
<evidence type="ECO:0000256" key="6">
    <source>
        <dbReference type="ARBA" id="ARBA00022989"/>
    </source>
</evidence>
<dbReference type="SUPFAM" id="SSF58038">
    <property type="entry name" value="SNARE fusion complex"/>
    <property type="match status" value="1"/>
</dbReference>
<dbReference type="Gene3D" id="1.20.58.90">
    <property type="match status" value="1"/>
</dbReference>
<dbReference type="Gene3D" id="1.20.5.110">
    <property type="match status" value="1"/>
</dbReference>
<keyword evidence="8 9" id="KW-0472">Membrane</keyword>
<keyword evidence="13" id="KW-1185">Reference proteome</keyword>